<comment type="similarity">
    <text evidence="1 12 14">Belongs to the uracil-DNA glycosylase (UDG) superfamily. UNG family.</text>
</comment>
<comment type="subunit">
    <text evidence="11">Interacts with RPA2 subunit of the RPA trimer; this interaction mediates UNG2 recruitment to RPA-coated single-stranded DNA at stalled replication forks. Interacts with PCNA; this interaction mediates UNG2 recruitment to S-phase replication foci. Interacts (via N-terminus) with FAM72A.</text>
</comment>
<organism evidence="16 17">
    <name type="scientific">Electrophorus electricus</name>
    <name type="common">Electric eel</name>
    <name type="synonym">Gymnotus electricus</name>
    <dbReference type="NCBI Taxonomy" id="8005"/>
    <lineage>
        <taxon>Eukaryota</taxon>
        <taxon>Metazoa</taxon>
        <taxon>Chordata</taxon>
        <taxon>Craniata</taxon>
        <taxon>Vertebrata</taxon>
        <taxon>Euteleostomi</taxon>
        <taxon>Actinopterygii</taxon>
        <taxon>Neopterygii</taxon>
        <taxon>Teleostei</taxon>
        <taxon>Ostariophysi</taxon>
        <taxon>Gymnotiformes</taxon>
        <taxon>Gymnotoidei</taxon>
        <taxon>Gymnotidae</taxon>
        <taxon>Electrophorus</taxon>
    </lineage>
</organism>
<evidence type="ECO:0000259" key="15">
    <source>
        <dbReference type="SMART" id="SM00986"/>
    </source>
</evidence>
<dbReference type="HAMAP" id="MF_00148">
    <property type="entry name" value="UDG"/>
    <property type="match status" value="1"/>
</dbReference>
<sequence length="299" mass="34150">YICYFSICLKFRFRICRANLHDSEVCGNFDCESFHITQSVTKERLGSNGPHLTTEQLQRIEQNRRAALERLAARNVPVPVGASWRNHIKAEFSKPYFTNLMSFVAEERKRFTVYPKPEQVFFWTELCAFEDVKVVLLGQDPYHRRGQAHGLCFSVPRPIPPPPSLENIFTELALDIEDFQHPGHGDLTGWAKQGVLLLNSVLTVRSRESTSHQGQGWELFTDAVILSLSKNLRGLVFLLWGLYAQRKGALIDRTRHHVLETSHPSPYSAQLGFFGSRHFSKTNILLKSSGKTPIDWKAL</sequence>
<keyword evidence="8 12" id="KW-0539">Nucleus</keyword>
<gene>
    <name evidence="12" type="primary">UNG</name>
    <name evidence="12" type="synonym">UNG1</name>
    <name evidence="16" type="synonym">ungb</name>
</gene>
<dbReference type="Ensembl" id="ENSEEET00000039976.2">
    <property type="protein sequence ID" value="ENSEEEP00000039520.2"/>
    <property type="gene ID" value="ENSEEEG00000018737.2"/>
</dbReference>
<keyword evidence="6 12" id="KW-0496">Mitochondrion</keyword>
<comment type="catalytic activity">
    <reaction evidence="9">
        <text>a 2'-deoxyuridine in double-stranded DNA + H2O = a 2'-deoxyribose 5'-monophosphate in double-stranded DNA + uracil</text>
        <dbReference type="Rhea" id="RHEA:81455"/>
        <dbReference type="Rhea" id="RHEA-COMP:14231"/>
        <dbReference type="Rhea" id="RHEA-COMP:17071"/>
        <dbReference type="ChEBI" id="CHEBI:15377"/>
        <dbReference type="ChEBI" id="CHEBI:17568"/>
        <dbReference type="ChEBI" id="CHEBI:133902"/>
        <dbReference type="ChEBI" id="CHEBI:139095"/>
    </reaction>
    <physiologicalReaction direction="left-to-right" evidence="9">
        <dbReference type="Rhea" id="RHEA:81456"/>
    </physiologicalReaction>
</comment>
<dbReference type="GO" id="GO:0097510">
    <property type="term" value="P:base-excision repair, AP site formation via deaminated base removal"/>
    <property type="evidence" value="ECO:0007669"/>
    <property type="project" value="TreeGrafter"/>
</dbReference>
<dbReference type="GO" id="GO:0005739">
    <property type="term" value="C:mitochondrion"/>
    <property type="evidence" value="ECO:0007669"/>
    <property type="project" value="UniProtKB-SubCell"/>
</dbReference>
<dbReference type="InterPro" id="IPR036895">
    <property type="entry name" value="Uracil-DNA_glycosylase-like_sf"/>
</dbReference>
<dbReference type="InterPro" id="IPR005122">
    <property type="entry name" value="Uracil-DNA_glycosylase-like"/>
</dbReference>
<dbReference type="STRING" id="8005.ENSEEEP00000039520"/>
<dbReference type="AlphaFoldDB" id="A0A4W4GPJ2"/>
<dbReference type="GO" id="GO:0004844">
    <property type="term" value="F:uracil DNA N-glycosylase activity"/>
    <property type="evidence" value="ECO:0007669"/>
    <property type="project" value="UniProtKB-UniRule"/>
</dbReference>
<reference evidence="17" key="2">
    <citation type="journal article" date="2017" name="Sci. Adv.">
        <title>A tail of two voltages: Proteomic comparison of the three electric organs of the electric eel.</title>
        <authorList>
            <person name="Traeger L.L."/>
            <person name="Sabat G."/>
            <person name="Barrett-Wilt G.A."/>
            <person name="Wells G.B."/>
            <person name="Sussman M.R."/>
        </authorList>
    </citation>
    <scope>NUCLEOTIDE SEQUENCE [LARGE SCALE GENOMIC DNA]</scope>
</reference>
<dbReference type="SMART" id="SM00987">
    <property type="entry name" value="UreE_C"/>
    <property type="match status" value="1"/>
</dbReference>
<reference evidence="16" key="4">
    <citation type="submission" date="2025-08" db="UniProtKB">
        <authorList>
            <consortium name="Ensembl"/>
        </authorList>
    </citation>
    <scope>IDENTIFICATION</scope>
</reference>
<evidence type="ECO:0000256" key="13">
    <source>
        <dbReference type="PROSITE-ProRule" id="PRU10072"/>
    </source>
</evidence>
<accession>A0A4W4GPJ2</accession>
<evidence type="ECO:0000313" key="16">
    <source>
        <dbReference type="Ensembl" id="ENSEEEP00000039520.2"/>
    </source>
</evidence>
<dbReference type="SUPFAM" id="SSF52141">
    <property type="entry name" value="Uracil-DNA glycosylase-like"/>
    <property type="match status" value="1"/>
</dbReference>
<evidence type="ECO:0000256" key="1">
    <source>
        <dbReference type="ARBA" id="ARBA00008184"/>
    </source>
</evidence>
<reference evidence="16" key="3">
    <citation type="submission" date="2020-05" db="EMBL/GenBank/DDBJ databases">
        <title>Electrophorus electricus (electric eel) genome, fEleEle1, primary haplotype.</title>
        <authorList>
            <person name="Myers G."/>
            <person name="Meyer A."/>
            <person name="Fedrigo O."/>
            <person name="Formenti G."/>
            <person name="Rhie A."/>
            <person name="Tracey A."/>
            <person name="Sims Y."/>
            <person name="Jarvis E.D."/>
        </authorList>
    </citation>
    <scope>NUCLEOTIDE SEQUENCE [LARGE SCALE GENOMIC DNA]</scope>
</reference>
<dbReference type="PANTHER" id="PTHR11264">
    <property type="entry name" value="URACIL-DNA GLYCOSYLASE"/>
    <property type="match status" value="1"/>
</dbReference>
<evidence type="ECO:0000256" key="11">
    <source>
        <dbReference type="ARBA" id="ARBA00064140"/>
    </source>
</evidence>
<dbReference type="NCBIfam" id="TIGR00628">
    <property type="entry name" value="ung"/>
    <property type="match status" value="1"/>
</dbReference>
<dbReference type="NCBIfam" id="NF003591">
    <property type="entry name" value="PRK05254.1-4"/>
    <property type="match status" value="1"/>
</dbReference>
<dbReference type="PANTHER" id="PTHR11264:SF0">
    <property type="entry name" value="URACIL-DNA GLYCOSYLASE"/>
    <property type="match status" value="1"/>
</dbReference>
<comment type="function">
    <text evidence="12 14">Excises uracil residues from the DNA which can arise as a result of misincorporation of dUMP residues by DNA polymerase or due to deamination of cytosine.</text>
</comment>
<dbReference type="FunFam" id="3.40.470.10:FF:000004">
    <property type="entry name" value="Uracil-DNA glycosylase"/>
    <property type="match status" value="1"/>
</dbReference>
<dbReference type="CDD" id="cd10027">
    <property type="entry name" value="UDG-F1-like"/>
    <property type="match status" value="1"/>
</dbReference>
<dbReference type="EC" id="3.2.2.27" evidence="12 14"/>
<name>A0A4W4GPJ2_ELEEL</name>
<evidence type="ECO:0000313" key="17">
    <source>
        <dbReference type="Proteomes" id="UP000314983"/>
    </source>
</evidence>
<keyword evidence="7 12" id="KW-0234">DNA repair</keyword>
<comment type="catalytic activity">
    <reaction evidence="12 14">
        <text>Hydrolyzes single-stranded DNA or mismatched double-stranded DNA and polynucleotides, releasing free uracil.</text>
        <dbReference type="EC" id="3.2.2.27"/>
    </reaction>
</comment>
<evidence type="ECO:0000256" key="8">
    <source>
        <dbReference type="ARBA" id="ARBA00023242"/>
    </source>
</evidence>
<dbReference type="Gene3D" id="3.40.470.10">
    <property type="entry name" value="Uracil-DNA glycosylase-like domain"/>
    <property type="match status" value="1"/>
</dbReference>
<dbReference type="PROSITE" id="PS00130">
    <property type="entry name" value="U_DNA_GLYCOSYLASE"/>
    <property type="match status" value="1"/>
</dbReference>
<evidence type="ECO:0000256" key="9">
    <source>
        <dbReference type="ARBA" id="ARBA00052069"/>
    </source>
</evidence>
<evidence type="ECO:0000256" key="7">
    <source>
        <dbReference type="ARBA" id="ARBA00023204"/>
    </source>
</evidence>
<evidence type="ECO:0000256" key="3">
    <source>
        <dbReference type="ARBA" id="ARBA00022763"/>
    </source>
</evidence>
<evidence type="ECO:0000256" key="6">
    <source>
        <dbReference type="ARBA" id="ARBA00023128"/>
    </source>
</evidence>
<dbReference type="NCBIfam" id="NF003592">
    <property type="entry name" value="PRK05254.1-5"/>
    <property type="match status" value="1"/>
</dbReference>
<keyword evidence="3 12" id="KW-0227">DNA damage</keyword>
<dbReference type="InterPro" id="IPR002043">
    <property type="entry name" value="UDG_fam1"/>
</dbReference>
<keyword evidence="5" id="KW-0007">Acetylation</keyword>
<reference evidence="16" key="5">
    <citation type="submission" date="2025-09" db="UniProtKB">
        <authorList>
            <consortium name="Ensembl"/>
        </authorList>
    </citation>
    <scope>IDENTIFICATION</scope>
</reference>
<dbReference type="SMART" id="SM00986">
    <property type="entry name" value="UDG"/>
    <property type="match status" value="1"/>
</dbReference>
<dbReference type="InterPro" id="IPR018085">
    <property type="entry name" value="Ura-DNA_Glyclase_AS"/>
</dbReference>
<dbReference type="OMA" id="MERKCFT"/>
<dbReference type="Proteomes" id="UP000314983">
    <property type="component" value="Chromosome 6"/>
</dbReference>
<keyword evidence="2" id="KW-0597">Phosphoprotein</keyword>
<evidence type="ECO:0000256" key="14">
    <source>
        <dbReference type="RuleBase" id="RU003780"/>
    </source>
</evidence>
<evidence type="ECO:0000256" key="5">
    <source>
        <dbReference type="ARBA" id="ARBA00022990"/>
    </source>
</evidence>
<reference evidence="17" key="1">
    <citation type="journal article" date="2014" name="Science">
        <title>Nonhuman genetics. Genomic basis for the convergent evolution of electric organs.</title>
        <authorList>
            <person name="Gallant J.R."/>
            <person name="Traeger L.L."/>
            <person name="Volkening J.D."/>
            <person name="Moffett H."/>
            <person name="Chen P.H."/>
            <person name="Novina C.D."/>
            <person name="Phillips G.N.Jr."/>
            <person name="Anand R."/>
            <person name="Wells G.B."/>
            <person name="Pinch M."/>
            <person name="Guth R."/>
            <person name="Unguez G.A."/>
            <person name="Albert J.S."/>
            <person name="Zakon H.H."/>
            <person name="Samanta M.P."/>
            <person name="Sussman M.R."/>
        </authorList>
    </citation>
    <scope>NUCLEOTIDE SEQUENCE [LARGE SCALE GENOMIC DNA]</scope>
</reference>
<proteinExistence type="inferred from homology"/>
<evidence type="ECO:0000256" key="4">
    <source>
        <dbReference type="ARBA" id="ARBA00022801"/>
    </source>
</evidence>
<dbReference type="GO" id="GO:0005654">
    <property type="term" value="C:nucleoplasm"/>
    <property type="evidence" value="ECO:0007669"/>
    <property type="project" value="UniProtKB-ARBA"/>
</dbReference>
<keyword evidence="4 12" id="KW-0378">Hydrolase</keyword>
<evidence type="ECO:0000256" key="10">
    <source>
        <dbReference type="ARBA" id="ARBA00052828"/>
    </source>
</evidence>
<comment type="catalytic activity">
    <reaction evidence="10">
        <text>a 2'-deoxyuridine in single-stranded DNA + H2O = a 2'-deoxyribose 5'-monophosphate in single-stranded DNA + uracil</text>
        <dbReference type="Rhea" id="RHEA:81459"/>
        <dbReference type="Rhea" id="RHEA-COMP:12847"/>
        <dbReference type="Rhea" id="RHEA-COMP:19684"/>
        <dbReference type="ChEBI" id="CHEBI:15377"/>
        <dbReference type="ChEBI" id="CHEBI:17568"/>
        <dbReference type="ChEBI" id="CHEBI:133902"/>
        <dbReference type="ChEBI" id="CHEBI:139095"/>
    </reaction>
    <physiologicalReaction direction="left-to-right" evidence="10">
        <dbReference type="Rhea" id="RHEA:81460"/>
    </physiologicalReaction>
</comment>
<dbReference type="NCBIfam" id="NF003589">
    <property type="entry name" value="PRK05254.1-2"/>
    <property type="match status" value="1"/>
</dbReference>
<dbReference type="NCBIfam" id="NF003588">
    <property type="entry name" value="PRK05254.1-1"/>
    <property type="match status" value="1"/>
</dbReference>
<feature type="active site" description="Proton acceptor" evidence="12 13">
    <location>
        <position position="140"/>
    </location>
</feature>
<protein>
    <recommendedName>
        <fullName evidence="12 14">Uracil-DNA glycosylase</fullName>
        <shortName evidence="12">UDG</shortName>
        <ecNumber evidence="12 14">3.2.2.27</ecNumber>
    </recommendedName>
</protein>
<feature type="domain" description="Uracil-DNA glycosylase-like" evidence="15">
    <location>
        <begin position="125"/>
        <end position="286"/>
    </location>
</feature>
<keyword evidence="17" id="KW-1185">Reference proteome</keyword>
<evidence type="ECO:0000256" key="12">
    <source>
        <dbReference type="HAMAP-Rule" id="MF_03166"/>
    </source>
</evidence>
<comment type="subcellular location">
    <subcellularLocation>
        <location evidence="12">Mitochondrion</location>
    </subcellularLocation>
    <subcellularLocation>
        <location evidence="12">Nucleus</location>
    </subcellularLocation>
</comment>
<dbReference type="Pfam" id="PF03167">
    <property type="entry name" value="UDG"/>
    <property type="match status" value="1"/>
</dbReference>
<dbReference type="GeneTree" id="ENSGT00390000003405"/>
<evidence type="ECO:0000256" key="2">
    <source>
        <dbReference type="ARBA" id="ARBA00022553"/>
    </source>
</evidence>